<gene>
    <name evidence="4" type="primary">tap_4</name>
    <name evidence="4" type="ORF">SDC9_106285</name>
</gene>
<accession>A0A645B8G2</accession>
<protein>
    <submittedName>
        <fullName evidence="4">Methyl-accepting chemotaxis protein IV</fullName>
    </submittedName>
</protein>
<dbReference type="PROSITE" id="PS50111">
    <property type="entry name" value="CHEMOTAXIS_TRANSDUC_2"/>
    <property type="match status" value="1"/>
</dbReference>
<dbReference type="AlphaFoldDB" id="A0A645B8G2"/>
<evidence type="ECO:0000313" key="4">
    <source>
        <dbReference type="EMBL" id="MPM59443.1"/>
    </source>
</evidence>
<dbReference type="InterPro" id="IPR004089">
    <property type="entry name" value="MCPsignal_dom"/>
</dbReference>
<name>A0A645B8G2_9ZZZZ</name>
<dbReference type="PANTHER" id="PTHR43531:SF11">
    <property type="entry name" value="METHYL-ACCEPTING CHEMOTAXIS PROTEIN 3"/>
    <property type="match status" value="1"/>
</dbReference>
<dbReference type="SMART" id="SM00283">
    <property type="entry name" value="MA"/>
    <property type="match status" value="1"/>
</dbReference>
<dbReference type="GO" id="GO:0004888">
    <property type="term" value="F:transmembrane signaling receptor activity"/>
    <property type="evidence" value="ECO:0007669"/>
    <property type="project" value="InterPro"/>
</dbReference>
<organism evidence="4">
    <name type="scientific">bioreactor metagenome</name>
    <dbReference type="NCBI Taxonomy" id="1076179"/>
    <lineage>
        <taxon>unclassified sequences</taxon>
        <taxon>metagenomes</taxon>
        <taxon>ecological metagenomes</taxon>
    </lineage>
</organism>
<dbReference type="EMBL" id="VSSQ01017293">
    <property type="protein sequence ID" value="MPM59443.1"/>
    <property type="molecule type" value="Genomic_DNA"/>
</dbReference>
<dbReference type="GO" id="GO:0006935">
    <property type="term" value="P:chemotaxis"/>
    <property type="evidence" value="ECO:0007669"/>
    <property type="project" value="UniProtKB-KW"/>
</dbReference>
<dbReference type="GO" id="GO:0007165">
    <property type="term" value="P:signal transduction"/>
    <property type="evidence" value="ECO:0007669"/>
    <property type="project" value="InterPro"/>
</dbReference>
<sequence length="196" mass="20268">MDEINLSSDNIGKIIKVIEDIAFQTNILALNAAVEAARAGEQGRGFAVVAQEVRNLAGQSARAASETSTLIENSMQKVGDGTKIAKKTAAALQQIVDGIAKTTELVSSIADASGEQAAALQQINHGVEQISTVVQNTAASAEESAAASEELSMQAEELKKSVAAFRLADSTKTQRATENGQEPATDVGTPSLSDAV</sequence>
<dbReference type="PANTHER" id="PTHR43531">
    <property type="entry name" value="PROTEIN ICFG"/>
    <property type="match status" value="1"/>
</dbReference>
<dbReference type="SUPFAM" id="SSF58104">
    <property type="entry name" value="Methyl-accepting chemotaxis protein (MCP) signaling domain"/>
    <property type="match status" value="1"/>
</dbReference>
<dbReference type="Pfam" id="PF00015">
    <property type="entry name" value="MCPsignal"/>
    <property type="match status" value="1"/>
</dbReference>
<comment type="caution">
    <text evidence="4">The sequence shown here is derived from an EMBL/GenBank/DDBJ whole genome shotgun (WGS) entry which is preliminary data.</text>
</comment>
<feature type="domain" description="Methyl-accepting transducer" evidence="3">
    <location>
        <begin position="1"/>
        <end position="152"/>
    </location>
</feature>
<keyword evidence="1" id="KW-0145">Chemotaxis</keyword>
<dbReference type="InterPro" id="IPR004090">
    <property type="entry name" value="Chemotax_Me-accpt_rcpt"/>
</dbReference>
<dbReference type="PRINTS" id="PR00260">
    <property type="entry name" value="CHEMTRNSDUCR"/>
</dbReference>
<evidence type="ECO:0000259" key="3">
    <source>
        <dbReference type="PROSITE" id="PS50111"/>
    </source>
</evidence>
<evidence type="ECO:0000256" key="1">
    <source>
        <dbReference type="ARBA" id="ARBA00022500"/>
    </source>
</evidence>
<feature type="region of interest" description="Disordered" evidence="2">
    <location>
        <begin position="170"/>
        <end position="196"/>
    </location>
</feature>
<reference evidence="4" key="1">
    <citation type="submission" date="2019-08" db="EMBL/GenBank/DDBJ databases">
        <authorList>
            <person name="Kucharzyk K."/>
            <person name="Murdoch R.W."/>
            <person name="Higgins S."/>
            <person name="Loffler F."/>
        </authorList>
    </citation>
    <scope>NUCLEOTIDE SEQUENCE</scope>
</reference>
<dbReference type="Gene3D" id="1.10.287.950">
    <property type="entry name" value="Methyl-accepting chemotaxis protein"/>
    <property type="match status" value="1"/>
</dbReference>
<proteinExistence type="predicted"/>
<evidence type="ECO:0000256" key="2">
    <source>
        <dbReference type="SAM" id="MobiDB-lite"/>
    </source>
</evidence>
<dbReference type="InterPro" id="IPR051310">
    <property type="entry name" value="MCP_chemotaxis"/>
</dbReference>
<dbReference type="GO" id="GO:0005886">
    <property type="term" value="C:plasma membrane"/>
    <property type="evidence" value="ECO:0007669"/>
    <property type="project" value="TreeGrafter"/>
</dbReference>